<evidence type="ECO:0000256" key="1">
    <source>
        <dbReference type="ARBA" id="ARBA00005336"/>
    </source>
</evidence>
<dbReference type="EMBL" id="JACJKY010000026">
    <property type="protein sequence ID" value="MBM6921796.1"/>
    <property type="molecule type" value="Genomic_DNA"/>
</dbReference>
<keyword evidence="6" id="KW-1185">Reference proteome</keyword>
<dbReference type="Pfam" id="PF00933">
    <property type="entry name" value="Glyco_hydro_3"/>
    <property type="match status" value="1"/>
</dbReference>
<organism evidence="5 6">
    <name type="scientific">Merdimmobilis hominis</name>
    <dbReference type="NCBI Taxonomy" id="2897707"/>
    <lineage>
        <taxon>Bacteria</taxon>
        <taxon>Bacillati</taxon>
        <taxon>Bacillota</taxon>
        <taxon>Clostridia</taxon>
        <taxon>Eubacteriales</taxon>
        <taxon>Oscillospiraceae</taxon>
        <taxon>Merdimmobilis</taxon>
    </lineage>
</organism>
<dbReference type="InterPro" id="IPR017853">
    <property type="entry name" value="GH"/>
</dbReference>
<dbReference type="PRINTS" id="PR00133">
    <property type="entry name" value="GLHYDRLASE3"/>
</dbReference>
<comment type="caution">
    <text evidence="5">The sequence shown here is derived from an EMBL/GenBank/DDBJ whole genome shotgun (WGS) entry which is preliminary data.</text>
</comment>
<dbReference type="Gene3D" id="3.20.20.300">
    <property type="entry name" value="Glycoside hydrolase, family 3, N-terminal domain"/>
    <property type="match status" value="1"/>
</dbReference>
<protein>
    <submittedName>
        <fullName evidence="5">Glycoside hydrolase family 3 C-terminal domain-containing protein</fullName>
    </submittedName>
</protein>
<dbReference type="Proteomes" id="UP000774750">
    <property type="component" value="Unassembled WGS sequence"/>
</dbReference>
<dbReference type="SMART" id="SM01217">
    <property type="entry name" value="Fn3_like"/>
    <property type="match status" value="1"/>
</dbReference>
<reference evidence="5" key="2">
    <citation type="journal article" date="2021" name="Sci. Rep.">
        <title>The distribution of antibiotic resistance genes in chicken gut microbiota commensals.</title>
        <authorList>
            <person name="Juricova H."/>
            <person name="Matiasovicova J."/>
            <person name="Kubasova T."/>
            <person name="Cejkova D."/>
            <person name="Rychlik I."/>
        </authorList>
    </citation>
    <scope>NUCLEOTIDE SEQUENCE</scope>
    <source>
        <strain evidence="5">An559</strain>
    </source>
</reference>
<sequence length="753" mass="83396">MNERYKDASLPINERIEDLLPRMTLGEKVAQMCMMRGVEYAKKPSPKHPCCVESDTEFDTERLFGTFGTDGIGFVHDMYSTPETFNRMQRILLETQRLPIPAIFTAEALHGVSGLRGTIFPCPINLGATFDPALVKEVGEAIGRETRALGMHEILAPNLDVAREPRWGRIEETFGEDTFLSSRMAAAIVSGEQKGDVSRPDAVVSEPKHYCVHGIAEGGTNCSPARAGRREVDGCYLPVFEAGITEGGAYNVMVSYNSIDGDPMMCSSYYLNDVLRDRLHLKGYTRSDWGGIGKLKRDHHVVSTDKDAICLAVTHGLDVQGCDYEPDFFKQTVMELVDEGRISLARIDEIVRRVLFVKFSLGLFEHPYTDEKAYESVVHCEEHRKISHRAALSSAVLLKNNGVLPLDREKITSIAVVGPSSNAQKIGGYSSLPQFHISSVYEELRDMMSEQVRIVQCDGCGITEEAKQERIVEGQAHLYEAADTAVEENLERAVSLASSCDVIVAVCGDNTVTSGEGRDRCELTLSGKQRELIRRLSALKKPLVLVLENGKPLEISKESEWCDAVLMSFFGGETGGRAIAEILLGHYNPSGRLPISLPRHSTRIPCYYSMLPGGDPMFFEGEKNALYPFGYGLSYTTFEYSALDIAPQPNGDVLVSCDVENTGDMDGEEVVQVYVDDVDSSVVTPPMLLKGFTRVALCAHEKQRVTVCLPKVSFSLIDVHYQRVIEPGRFRILVGKNQREILLSADYVVDEQN</sequence>
<dbReference type="Gene3D" id="2.60.40.10">
    <property type="entry name" value="Immunoglobulins"/>
    <property type="match status" value="1"/>
</dbReference>
<dbReference type="AlphaFoldDB" id="A0A938X7U3"/>
<dbReference type="InterPro" id="IPR002772">
    <property type="entry name" value="Glyco_hydro_3_C"/>
</dbReference>
<proteinExistence type="inferred from homology"/>
<name>A0A938X7U3_9FIRM</name>
<keyword evidence="3 5" id="KW-0378">Hydrolase</keyword>
<dbReference type="RefSeq" id="WP_204448078.1">
    <property type="nucleotide sequence ID" value="NZ_JACJKY010000026.1"/>
</dbReference>
<dbReference type="InterPro" id="IPR036962">
    <property type="entry name" value="Glyco_hydro_3_N_sf"/>
</dbReference>
<dbReference type="InterPro" id="IPR026891">
    <property type="entry name" value="Fn3-like"/>
</dbReference>
<keyword evidence="2" id="KW-0732">Signal</keyword>
<evidence type="ECO:0000313" key="6">
    <source>
        <dbReference type="Proteomes" id="UP000774750"/>
    </source>
</evidence>
<evidence type="ECO:0000259" key="4">
    <source>
        <dbReference type="SMART" id="SM01217"/>
    </source>
</evidence>
<dbReference type="SUPFAM" id="SSF51445">
    <property type="entry name" value="(Trans)glycosidases"/>
    <property type="match status" value="1"/>
</dbReference>
<dbReference type="GO" id="GO:0046556">
    <property type="term" value="F:alpha-L-arabinofuranosidase activity"/>
    <property type="evidence" value="ECO:0007669"/>
    <property type="project" value="TreeGrafter"/>
</dbReference>
<accession>A0A938X7U3</accession>
<feature type="domain" description="Fibronectin type III-like" evidence="4">
    <location>
        <begin position="669"/>
        <end position="738"/>
    </location>
</feature>
<evidence type="ECO:0000256" key="2">
    <source>
        <dbReference type="ARBA" id="ARBA00022729"/>
    </source>
</evidence>
<dbReference type="GO" id="GO:0031222">
    <property type="term" value="P:arabinan catabolic process"/>
    <property type="evidence" value="ECO:0007669"/>
    <property type="project" value="TreeGrafter"/>
</dbReference>
<dbReference type="PANTHER" id="PTHR42721:SF3">
    <property type="entry name" value="BETA-D-XYLOSIDASE 5-RELATED"/>
    <property type="match status" value="1"/>
</dbReference>
<dbReference type="Pfam" id="PF01915">
    <property type="entry name" value="Glyco_hydro_3_C"/>
    <property type="match status" value="1"/>
</dbReference>
<dbReference type="Pfam" id="PF14310">
    <property type="entry name" value="Fn3-like"/>
    <property type="match status" value="1"/>
</dbReference>
<evidence type="ECO:0000313" key="5">
    <source>
        <dbReference type="EMBL" id="MBM6921796.1"/>
    </source>
</evidence>
<dbReference type="InterPro" id="IPR013783">
    <property type="entry name" value="Ig-like_fold"/>
</dbReference>
<dbReference type="Gene3D" id="3.40.50.1700">
    <property type="entry name" value="Glycoside hydrolase family 3 C-terminal domain"/>
    <property type="match status" value="1"/>
</dbReference>
<gene>
    <name evidence="5" type="ORF">H6A12_11605</name>
</gene>
<evidence type="ECO:0000256" key="3">
    <source>
        <dbReference type="ARBA" id="ARBA00022801"/>
    </source>
</evidence>
<reference evidence="5" key="1">
    <citation type="submission" date="2020-08" db="EMBL/GenBank/DDBJ databases">
        <authorList>
            <person name="Cejkova D."/>
            <person name="Kubasova T."/>
            <person name="Jahodarova E."/>
            <person name="Rychlik I."/>
        </authorList>
    </citation>
    <scope>NUCLEOTIDE SEQUENCE</scope>
    <source>
        <strain evidence="5">An559</strain>
    </source>
</reference>
<dbReference type="InterPro" id="IPR044993">
    <property type="entry name" value="BXL"/>
</dbReference>
<dbReference type="SUPFAM" id="SSF52279">
    <property type="entry name" value="Beta-D-glucan exohydrolase, C-terminal domain"/>
    <property type="match status" value="1"/>
</dbReference>
<dbReference type="GO" id="GO:0009044">
    <property type="term" value="F:xylan 1,4-beta-xylosidase activity"/>
    <property type="evidence" value="ECO:0007669"/>
    <property type="project" value="InterPro"/>
</dbReference>
<comment type="similarity">
    <text evidence="1">Belongs to the glycosyl hydrolase 3 family.</text>
</comment>
<dbReference type="InterPro" id="IPR036881">
    <property type="entry name" value="Glyco_hydro_3_C_sf"/>
</dbReference>
<dbReference type="InterPro" id="IPR001764">
    <property type="entry name" value="Glyco_hydro_3_N"/>
</dbReference>
<dbReference type="GO" id="GO:0045493">
    <property type="term" value="P:xylan catabolic process"/>
    <property type="evidence" value="ECO:0007669"/>
    <property type="project" value="InterPro"/>
</dbReference>
<dbReference type="PANTHER" id="PTHR42721">
    <property type="entry name" value="SUGAR HYDROLASE-RELATED"/>
    <property type="match status" value="1"/>
</dbReference>